<proteinExistence type="predicted"/>
<protein>
    <recommendedName>
        <fullName evidence="1">Oligopeptidase A N-terminal domain-containing protein</fullName>
    </recommendedName>
</protein>
<sequence>MPSLALAGFMASFHVCVSSENHLRSAIEEVEPAKVKFLSRLGKSKSIYTNIQSHTGVSWYGGRKKCSQL</sequence>
<dbReference type="Proteomes" id="UP001419268">
    <property type="component" value="Unassembled WGS sequence"/>
</dbReference>
<feature type="domain" description="Oligopeptidase A N-terminal" evidence="1">
    <location>
        <begin position="15"/>
        <end position="52"/>
    </location>
</feature>
<dbReference type="Pfam" id="PF19310">
    <property type="entry name" value="TOP_N"/>
    <property type="match status" value="1"/>
</dbReference>
<dbReference type="EMBL" id="JBBNAG010000001">
    <property type="protein sequence ID" value="KAK9166917.1"/>
    <property type="molecule type" value="Genomic_DNA"/>
</dbReference>
<reference evidence="2 3" key="1">
    <citation type="submission" date="2024-01" db="EMBL/GenBank/DDBJ databases">
        <title>Genome assemblies of Stephania.</title>
        <authorList>
            <person name="Yang L."/>
        </authorList>
    </citation>
    <scope>NUCLEOTIDE SEQUENCE [LARGE SCALE GENOMIC DNA]</scope>
    <source>
        <strain evidence="2">JXDWG</strain>
        <tissue evidence="2">Leaf</tissue>
    </source>
</reference>
<evidence type="ECO:0000259" key="1">
    <source>
        <dbReference type="Pfam" id="PF19310"/>
    </source>
</evidence>
<keyword evidence="3" id="KW-1185">Reference proteome</keyword>
<name>A0AAP0L9C4_9MAGN</name>
<comment type="caution">
    <text evidence="2">The sequence shown here is derived from an EMBL/GenBank/DDBJ whole genome shotgun (WGS) entry which is preliminary data.</text>
</comment>
<gene>
    <name evidence="2" type="ORF">Scep_002108</name>
</gene>
<dbReference type="InterPro" id="IPR045666">
    <property type="entry name" value="OpdA_N"/>
</dbReference>
<evidence type="ECO:0000313" key="2">
    <source>
        <dbReference type="EMBL" id="KAK9166917.1"/>
    </source>
</evidence>
<accession>A0AAP0L9C4</accession>
<organism evidence="2 3">
    <name type="scientific">Stephania cephalantha</name>
    <dbReference type="NCBI Taxonomy" id="152367"/>
    <lineage>
        <taxon>Eukaryota</taxon>
        <taxon>Viridiplantae</taxon>
        <taxon>Streptophyta</taxon>
        <taxon>Embryophyta</taxon>
        <taxon>Tracheophyta</taxon>
        <taxon>Spermatophyta</taxon>
        <taxon>Magnoliopsida</taxon>
        <taxon>Ranunculales</taxon>
        <taxon>Menispermaceae</taxon>
        <taxon>Menispermoideae</taxon>
        <taxon>Cissampelideae</taxon>
        <taxon>Stephania</taxon>
    </lineage>
</organism>
<evidence type="ECO:0000313" key="3">
    <source>
        <dbReference type="Proteomes" id="UP001419268"/>
    </source>
</evidence>
<dbReference type="AlphaFoldDB" id="A0AAP0L9C4"/>